<dbReference type="InterPro" id="IPR015510">
    <property type="entry name" value="PGRP"/>
</dbReference>
<dbReference type="STRING" id="94237.ENSMMOP00000006317"/>
<dbReference type="OMA" id="WITEGRH"/>
<reference evidence="4" key="2">
    <citation type="submission" date="2025-09" db="UniProtKB">
        <authorList>
            <consortium name="Ensembl"/>
        </authorList>
    </citation>
    <scope>IDENTIFICATION</scope>
</reference>
<keyword evidence="5" id="KW-1185">Reference proteome</keyword>
<organism evidence="4 5">
    <name type="scientific">Mola mola</name>
    <name type="common">Ocean sunfish</name>
    <name type="synonym">Tetraodon mola</name>
    <dbReference type="NCBI Taxonomy" id="94237"/>
    <lineage>
        <taxon>Eukaryota</taxon>
        <taxon>Metazoa</taxon>
        <taxon>Chordata</taxon>
        <taxon>Craniata</taxon>
        <taxon>Vertebrata</taxon>
        <taxon>Euteleostomi</taxon>
        <taxon>Actinopterygii</taxon>
        <taxon>Neopterygii</taxon>
        <taxon>Teleostei</taxon>
        <taxon>Neoteleostei</taxon>
        <taxon>Acanthomorphata</taxon>
        <taxon>Eupercaria</taxon>
        <taxon>Tetraodontiformes</taxon>
        <taxon>Molidae</taxon>
        <taxon>Mola</taxon>
    </lineage>
</organism>
<dbReference type="AlphaFoldDB" id="A0A3Q3W3V7"/>
<dbReference type="SUPFAM" id="SSF55846">
    <property type="entry name" value="N-acetylmuramoyl-L-alanine amidase-like"/>
    <property type="match status" value="1"/>
</dbReference>
<dbReference type="InterPro" id="IPR036505">
    <property type="entry name" value="Amidase/PGRP_sf"/>
</dbReference>
<dbReference type="Gene3D" id="3.40.80.10">
    <property type="entry name" value="Peptidoglycan recognition protein-like"/>
    <property type="match status" value="1"/>
</dbReference>
<evidence type="ECO:0000259" key="3">
    <source>
        <dbReference type="SMART" id="SM00701"/>
    </source>
</evidence>
<dbReference type="InterPro" id="IPR002502">
    <property type="entry name" value="Amidase_domain"/>
</dbReference>
<evidence type="ECO:0000313" key="4">
    <source>
        <dbReference type="Ensembl" id="ENSMMOP00000006317.1"/>
    </source>
</evidence>
<evidence type="ECO:0000313" key="5">
    <source>
        <dbReference type="Proteomes" id="UP000261620"/>
    </source>
</evidence>
<dbReference type="PANTHER" id="PTHR11022">
    <property type="entry name" value="PEPTIDOGLYCAN RECOGNITION PROTEIN"/>
    <property type="match status" value="1"/>
</dbReference>
<dbReference type="Pfam" id="PF01510">
    <property type="entry name" value="Amidase_2"/>
    <property type="match status" value="1"/>
</dbReference>
<proteinExistence type="inferred from homology"/>
<dbReference type="SMART" id="SM00644">
    <property type="entry name" value="Ami_2"/>
    <property type="match status" value="1"/>
</dbReference>
<reference evidence="4" key="1">
    <citation type="submission" date="2025-08" db="UniProtKB">
        <authorList>
            <consortium name="Ensembl"/>
        </authorList>
    </citation>
    <scope>IDENTIFICATION</scope>
</reference>
<comment type="similarity">
    <text evidence="1">Belongs to the N-acetylmuramoyl-L-alanine amidase 2 family.</text>
</comment>
<dbReference type="SMART" id="SM00701">
    <property type="entry name" value="PGRP"/>
    <property type="match status" value="1"/>
</dbReference>
<feature type="domain" description="N-acetylmuramoyl-L-alanine amidase" evidence="2">
    <location>
        <begin position="19"/>
        <end position="139"/>
    </location>
</feature>
<accession>A0A3Q3W3V7</accession>
<dbReference type="CDD" id="cd06583">
    <property type="entry name" value="PGRP"/>
    <property type="match status" value="1"/>
</dbReference>
<dbReference type="GO" id="GO:0008745">
    <property type="term" value="F:N-acetylmuramoyl-L-alanine amidase activity"/>
    <property type="evidence" value="ECO:0007669"/>
    <property type="project" value="InterPro"/>
</dbReference>
<dbReference type="InterPro" id="IPR006619">
    <property type="entry name" value="PGRP_domain_met/bac"/>
</dbReference>
<evidence type="ECO:0000256" key="1">
    <source>
        <dbReference type="ARBA" id="ARBA00007553"/>
    </source>
</evidence>
<sequence>MDQQWGRLNIVSRVQWGAVPPKKVDTLKGPAQKVVIHLSIQRSHMTERNFDDIGYNFLIGADGTVYEGRGWDVSGAHAKGNNHDSLGVAFMGNFNIDAPSMEAVSAVKLLLQSGVSQGLLHPDFVLKGHRDLDQTECPGEKLYVTLSKLK</sequence>
<dbReference type="GO" id="GO:0009253">
    <property type="term" value="P:peptidoglycan catabolic process"/>
    <property type="evidence" value="ECO:0007669"/>
    <property type="project" value="InterPro"/>
</dbReference>
<feature type="domain" description="Peptidoglycan recognition protein family" evidence="3">
    <location>
        <begin position="8"/>
        <end position="133"/>
    </location>
</feature>
<evidence type="ECO:0000259" key="2">
    <source>
        <dbReference type="SMART" id="SM00644"/>
    </source>
</evidence>
<protein>
    <submittedName>
        <fullName evidence="4">Uncharacterized protein</fullName>
    </submittedName>
</protein>
<dbReference type="Ensembl" id="ENSMMOT00000006431.1">
    <property type="protein sequence ID" value="ENSMMOP00000006317.1"/>
    <property type="gene ID" value="ENSMMOG00000004940.1"/>
</dbReference>
<dbReference type="PANTHER" id="PTHR11022:SF12">
    <property type="entry name" value="PEPTIDOGLYCAN RECOGNITION PROTEIN 3"/>
    <property type="match status" value="1"/>
</dbReference>
<dbReference type="Proteomes" id="UP000261620">
    <property type="component" value="Unplaced"/>
</dbReference>
<dbReference type="GO" id="GO:0008270">
    <property type="term" value="F:zinc ion binding"/>
    <property type="evidence" value="ECO:0007669"/>
    <property type="project" value="InterPro"/>
</dbReference>
<name>A0A3Q3W3V7_MOLML</name>